<feature type="region of interest" description="Disordered" evidence="8">
    <location>
        <begin position="739"/>
        <end position="782"/>
    </location>
</feature>
<keyword evidence="11" id="KW-1185">Reference proteome</keyword>
<dbReference type="InterPro" id="IPR036864">
    <property type="entry name" value="Zn2-C6_fun-type_DNA-bd_sf"/>
</dbReference>
<dbReference type="CDD" id="cd12148">
    <property type="entry name" value="fungal_TF_MHR"/>
    <property type="match status" value="1"/>
</dbReference>
<evidence type="ECO:0000256" key="1">
    <source>
        <dbReference type="ARBA" id="ARBA00004123"/>
    </source>
</evidence>
<evidence type="ECO:0000256" key="2">
    <source>
        <dbReference type="ARBA" id="ARBA00022723"/>
    </source>
</evidence>
<dbReference type="Pfam" id="PF00172">
    <property type="entry name" value="Zn_clus"/>
    <property type="match status" value="1"/>
</dbReference>
<feature type="compositionally biased region" description="Acidic residues" evidence="8">
    <location>
        <begin position="12"/>
        <end position="22"/>
    </location>
</feature>
<feature type="region of interest" description="Disordered" evidence="8">
    <location>
        <begin position="1075"/>
        <end position="1110"/>
    </location>
</feature>
<feature type="compositionally biased region" description="Basic and acidic residues" evidence="8">
    <location>
        <begin position="365"/>
        <end position="386"/>
    </location>
</feature>
<dbReference type="GO" id="GO:0000981">
    <property type="term" value="F:DNA-binding transcription factor activity, RNA polymerase II-specific"/>
    <property type="evidence" value="ECO:0007669"/>
    <property type="project" value="InterPro"/>
</dbReference>
<evidence type="ECO:0000256" key="3">
    <source>
        <dbReference type="ARBA" id="ARBA00022833"/>
    </source>
</evidence>
<dbReference type="OrthoDB" id="2123952at2759"/>
<dbReference type="GO" id="GO:0006351">
    <property type="term" value="P:DNA-templated transcription"/>
    <property type="evidence" value="ECO:0007669"/>
    <property type="project" value="InterPro"/>
</dbReference>
<keyword evidence="6" id="KW-0804">Transcription</keyword>
<feature type="compositionally biased region" description="Polar residues" evidence="8">
    <location>
        <begin position="271"/>
        <end position="281"/>
    </location>
</feature>
<evidence type="ECO:0000313" key="10">
    <source>
        <dbReference type="EMBL" id="KAF7366374.1"/>
    </source>
</evidence>
<feature type="region of interest" description="Disordered" evidence="8">
    <location>
        <begin position="185"/>
        <end position="209"/>
    </location>
</feature>
<dbReference type="PANTHER" id="PTHR31313:SF78">
    <property type="entry name" value="TRANSCRIPTION FACTOR DOMAIN-CONTAINING PROTEIN"/>
    <property type="match status" value="1"/>
</dbReference>
<feature type="compositionally biased region" description="Low complexity" evidence="8">
    <location>
        <begin position="843"/>
        <end position="853"/>
    </location>
</feature>
<dbReference type="AlphaFoldDB" id="A0A8H6YWA8"/>
<sequence>MYAPPYALPFSEYDDPDDDEPDTPGGASAGAKGNSKAVRRRSSKACDQCRKSKCKCERPAPGEPCRSCVVLQTECTSLGPSRKRGPPKGYIDAIEARLHQTEALVGIMLAAARSTNKYTIREEGEDEGADDVAKENESDERARELLADLSEDPLARAIPCAHRPERVRACGALSAPFVRAPTIFQGAEPGRTGECEREREPRGGGRGAGGNSRLWALTYRAGRVATPRMNGWTASQHTFFAARANDELNLSKIKLKLKIKGKFAAAAKAPSLTNHSPSAQTHPIPSRTPSPIRISMIQVQARAQRPAIVTALNGRDDPRSSPASTSAFGQRGYPPPSSFDSEAGTDGRRVRRRVDEGPSYGYGRGGRDLGYRDASADYGRGREGGRGRSYSPDGSGSEAELDVDVPHSPPPRFAATSYLRSPRDWDPNRDHRDRERGWDHDRGTDSGRDRGLGRGAGDRDRVGGAEGLAGAVGQLSLNEDKQVRYHGKISGLHLLARRSEVVDEEGRRGRSQARRAPSAARSVVRADGDVEVKEEEEGDGEEVGKNVRGIWRFPKARVWPVAPAVTADDDYVGVGEVDPDGLPPRAIQEALLARYFTYVHPSFPVVHKRAVQDAWARGEGPPPLLLLAMFALAARHAPQPPSSPSSRSPSASPAPSQYMWPAGDAFLFRAKALLDSSYASSRASTCQALLLMGFREIGIGAMAQAWIYIGMAVRMAQDLGMQRDADGWVRAGVRVGGQYTSGGADKDKDKDRGESAAKGRGEGDRGQERWAEGDHDSEEEKRRKDGKLFGAWDIAERRRIWYACVIMDKYVSTYIGRPLAIFERDFDTSLPSESDAEELEGWAPPSDSPATAAPRPGHVISCFNASARLAGILSQIVQSIYALRPASSRHAELVVLDGLLEKWHLALPTHLQHDPARTIRSGVEVPLQQVLTLHMQYWCAVLLLHRPFIRQNVVGHKHSPAPEDGDVRKNTEKSYELCAGAANHITTIATLYSETYTLKHCAVFLCYYIFTASIMHVTSLSAHPTDPQARMGLTKCMDMLKEMEMIWPAAGRALELLRGAQATLADAEDVGSLNSAGGAFPSRPRKRPATQSLNDSFAPPPGSSGSNDFLPLRPYAPVYTTNGHYEAEARSAPTAYYPSASSPYDRWPTEAGGGLAFQGALSTAVMGPAYSTGLVEERHRAPPPPHEGEPRFGQPLQQPQQYWNEYAAFPPLGYGELHDPSLAVHEPQQIYPLHDFGMYPQNQ</sequence>
<feature type="region of interest" description="Disordered" evidence="8">
    <location>
        <begin position="503"/>
        <end position="522"/>
    </location>
</feature>
<dbReference type="GO" id="GO:0005634">
    <property type="term" value="C:nucleus"/>
    <property type="evidence" value="ECO:0007669"/>
    <property type="project" value="UniProtKB-SubCell"/>
</dbReference>
<dbReference type="InterPro" id="IPR051615">
    <property type="entry name" value="Transcr_Regulatory_Elem"/>
</dbReference>
<dbReference type="GO" id="GO:0003677">
    <property type="term" value="F:DNA binding"/>
    <property type="evidence" value="ECO:0007669"/>
    <property type="project" value="UniProtKB-KW"/>
</dbReference>
<feature type="compositionally biased region" description="Low complexity" evidence="8">
    <location>
        <begin position="23"/>
        <end position="36"/>
    </location>
</feature>
<dbReference type="Proteomes" id="UP000623467">
    <property type="component" value="Unassembled WGS sequence"/>
</dbReference>
<dbReference type="Gene3D" id="4.10.240.10">
    <property type="entry name" value="Zn(2)-C6 fungal-type DNA-binding domain"/>
    <property type="match status" value="1"/>
</dbReference>
<dbReference type="EMBL" id="JACAZH010000006">
    <property type="protein sequence ID" value="KAF7366374.1"/>
    <property type="molecule type" value="Genomic_DNA"/>
</dbReference>
<feature type="region of interest" description="Disordered" evidence="8">
    <location>
        <begin position="311"/>
        <end position="465"/>
    </location>
</feature>
<dbReference type="SMART" id="SM00906">
    <property type="entry name" value="Fungal_trans"/>
    <property type="match status" value="1"/>
</dbReference>
<evidence type="ECO:0000256" key="8">
    <source>
        <dbReference type="SAM" id="MobiDB-lite"/>
    </source>
</evidence>
<keyword evidence="5" id="KW-0238">DNA-binding</keyword>
<keyword evidence="7" id="KW-0539">Nucleus</keyword>
<dbReference type="GO" id="GO:0008270">
    <property type="term" value="F:zinc ion binding"/>
    <property type="evidence" value="ECO:0007669"/>
    <property type="project" value="InterPro"/>
</dbReference>
<dbReference type="PROSITE" id="PS00463">
    <property type="entry name" value="ZN2_CY6_FUNGAL_1"/>
    <property type="match status" value="1"/>
</dbReference>
<dbReference type="InterPro" id="IPR001138">
    <property type="entry name" value="Zn2Cys6_DnaBD"/>
</dbReference>
<feature type="region of interest" description="Disordered" evidence="8">
    <location>
        <begin position="833"/>
        <end position="853"/>
    </location>
</feature>
<reference evidence="10" key="1">
    <citation type="submission" date="2020-05" db="EMBL/GenBank/DDBJ databases">
        <title>Mycena genomes resolve the evolution of fungal bioluminescence.</title>
        <authorList>
            <person name="Tsai I.J."/>
        </authorList>
    </citation>
    <scope>NUCLEOTIDE SEQUENCE</scope>
    <source>
        <strain evidence="10">160909Yilan</strain>
    </source>
</reference>
<organism evidence="10 11">
    <name type="scientific">Mycena sanguinolenta</name>
    <dbReference type="NCBI Taxonomy" id="230812"/>
    <lineage>
        <taxon>Eukaryota</taxon>
        <taxon>Fungi</taxon>
        <taxon>Dikarya</taxon>
        <taxon>Basidiomycota</taxon>
        <taxon>Agaricomycotina</taxon>
        <taxon>Agaricomycetes</taxon>
        <taxon>Agaricomycetidae</taxon>
        <taxon>Agaricales</taxon>
        <taxon>Marasmiineae</taxon>
        <taxon>Mycenaceae</taxon>
        <taxon>Mycena</taxon>
    </lineage>
</organism>
<dbReference type="InterPro" id="IPR007219">
    <property type="entry name" value="XnlR_reg_dom"/>
</dbReference>
<name>A0A8H6YWA8_9AGAR</name>
<feature type="region of interest" description="Disordered" evidence="8">
    <location>
        <begin position="268"/>
        <end position="290"/>
    </location>
</feature>
<dbReference type="SMART" id="SM00066">
    <property type="entry name" value="GAL4"/>
    <property type="match status" value="1"/>
</dbReference>
<comment type="subcellular location">
    <subcellularLocation>
        <location evidence="1">Nucleus</location>
    </subcellularLocation>
</comment>
<evidence type="ECO:0000256" key="6">
    <source>
        <dbReference type="ARBA" id="ARBA00023163"/>
    </source>
</evidence>
<evidence type="ECO:0000256" key="4">
    <source>
        <dbReference type="ARBA" id="ARBA00023015"/>
    </source>
</evidence>
<dbReference type="PROSITE" id="PS50048">
    <property type="entry name" value="ZN2_CY6_FUNGAL_2"/>
    <property type="match status" value="1"/>
</dbReference>
<protein>
    <submittedName>
        <fullName evidence="10">Zn(2)-C6 fungal-type domain-containing protein</fullName>
    </submittedName>
</protein>
<evidence type="ECO:0000259" key="9">
    <source>
        <dbReference type="PROSITE" id="PS50048"/>
    </source>
</evidence>
<evidence type="ECO:0000313" key="11">
    <source>
        <dbReference type="Proteomes" id="UP000623467"/>
    </source>
</evidence>
<feature type="domain" description="Zn(2)-C6 fungal-type" evidence="9">
    <location>
        <begin position="45"/>
        <end position="77"/>
    </location>
</feature>
<dbReference type="Pfam" id="PF04082">
    <property type="entry name" value="Fungal_trans"/>
    <property type="match status" value="1"/>
</dbReference>
<feature type="compositionally biased region" description="Basic and acidic residues" evidence="8">
    <location>
        <begin position="744"/>
        <end position="782"/>
    </location>
</feature>
<evidence type="ECO:0000256" key="7">
    <source>
        <dbReference type="ARBA" id="ARBA00023242"/>
    </source>
</evidence>
<keyword evidence="2" id="KW-0479">Metal-binding</keyword>
<dbReference type="CDD" id="cd00067">
    <property type="entry name" value="GAL4"/>
    <property type="match status" value="1"/>
</dbReference>
<feature type="compositionally biased region" description="Basic and acidic residues" evidence="8">
    <location>
        <begin position="345"/>
        <end position="356"/>
    </location>
</feature>
<accession>A0A8H6YWA8</accession>
<dbReference type="SUPFAM" id="SSF57701">
    <property type="entry name" value="Zn2/Cys6 DNA-binding domain"/>
    <property type="match status" value="1"/>
</dbReference>
<feature type="compositionally biased region" description="Basic and acidic residues" evidence="8">
    <location>
        <begin position="191"/>
        <end position="203"/>
    </location>
</feature>
<keyword evidence="4" id="KW-0805">Transcription regulation</keyword>
<gene>
    <name evidence="10" type="ORF">MSAN_00893900</name>
</gene>
<dbReference type="PANTHER" id="PTHR31313">
    <property type="entry name" value="TY1 ENHANCER ACTIVATOR"/>
    <property type="match status" value="1"/>
</dbReference>
<comment type="caution">
    <text evidence="10">The sequence shown here is derived from an EMBL/GenBank/DDBJ whole genome shotgun (WGS) entry which is preliminary data.</text>
</comment>
<feature type="compositionally biased region" description="Basic and acidic residues" evidence="8">
    <location>
        <begin position="421"/>
        <end position="463"/>
    </location>
</feature>
<proteinExistence type="predicted"/>
<evidence type="ECO:0000256" key="5">
    <source>
        <dbReference type="ARBA" id="ARBA00023125"/>
    </source>
</evidence>
<keyword evidence="3" id="KW-0862">Zinc</keyword>
<feature type="region of interest" description="Disordered" evidence="8">
    <location>
        <begin position="1"/>
        <end position="44"/>
    </location>
</feature>